<evidence type="ECO:0000313" key="3">
    <source>
        <dbReference type="Proteomes" id="UP000319817"/>
    </source>
</evidence>
<dbReference type="EMBL" id="CP036526">
    <property type="protein sequence ID" value="QDT11746.1"/>
    <property type="molecule type" value="Genomic_DNA"/>
</dbReference>
<dbReference type="AlphaFoldDB" id="A0A517NXC6"/>
<feature type="chain" id="PRO_5022244884" description="Exo-alpha-sialidase" evidence="1">
    <location>
        <begin position="25"/>
        <end position="340"/>
    </location>
</feature>
<feature type="signal peptide" evidence="1">
    <location>
        <begin position="1"/>
        <end position="24"/>
    </location>
</feature>
<evidence type="ECO:0008006" key="4">
    <source>
        <dbReference type="Google" id="ProtNLM"/>
    </source>
</evidence>
<dbReference type="RefSeq" id="WP_419189099.1">
    <property type="nucleotide sequence ID" value="NZ_CP036526.1"/>
</dbReference>
<gene>
    <name evidence="2" type="ORF">K239x_37460</name>
</gene>
<dbReference type="InterPro" id="IPR023296">
    <property type="entry name" value="Glyco_hydro_beta-prop_sf"/>
</dbReference>
<protein>
    <recommendedName>
        <fullName evidence="4">Exo-alpha-sialidase</fullName>
    </recommendedName>
</protein>
<accession>A0A517NXC6</accession>
<dbReference type="SUPFAM" id="SSF75005">
    <property type="entry name" value="Arabinanase/levansucrase/invertase"/>
    <property type="match status" value="1"/>
</dbReference>
<evidence type="ECO:0000256" key="1">
    <source>
        <dbReference type="SAM" id="SignalP"/>
    </source>
</evidence>
<dbReference type="Gene3D" id="2.120.10.10">
    <property type="match status" value="1"/>
</dbReference>
<sequence length="340" mass="38645" precursor="true">MLNYKMKNLVWIVTLLSLPAVVHADNTASKPVLVSHQCIWNEAPHNAFTDLVRFDDRWYCVFREGSKHVSKDGALRVLTSTHGDRWSSAALITSKDSDLRDAKITVTPEGRLMLLGAEAIDSPAGRQHQSLVWFSENGTDWSDKRKVGDVDNWLWRTTWHRNKVYGFGYDTGKGRGLKFYGSADGKSFERLIAKVNVEGTYPNETSMAFLDDDTAYCLLRQDGEPKQGYLGKSRPPYKQWHWTKLNIRIGGPDMIQLPDDRIMAAVRLYDKPVRTSLCWLDLEQGTLTEALKLPSGGDTSYAGMVWHDDMLWVSYYSSHEGKTSIYLAKVRFDSDHGDKK</sequence>
<evidence type="ECO:0000313" key="2">
    <source>
        <dbReference type="EMBL" id="QDT11746.1"/>
    </source>
</evidence>
<proteinExistence type="predicted"/>
<organism evidence="2 3">
    <name type="scientific">Stieleria marina</name>
    <dbReference type="NCBI Taxonomy" id="1930275"/>
    <lineage>
        <taxon>Bacteria</taxon>
        <taxon>Pseudomonadati</taxon>
        <taxon>Planctomycetota</taxon>
        <taxon>Planctomycetia</taxon>
        <taxon>Pirellulales</taxon>
        <taxon>Pirellulaceae</taxon>
        <taxon>Stieleria</taxon>
    </lineage>
</organism>
<name>A0A517NXC6_9BACT</name>
<keyword evidence="3" id="KW-1185">Reference proteome</keyword>
<reference evidence="2 3" key="1">
    <citation type="submission" date="2019-02" db="EMBL/GenBank/DDBJ databases">
        <title>Deep-cultivation of Planctomycetes and their phenomic and genomic characterization uncovers novel biology.</title>
        <authorList>
            <person name="Wiegand S."/>
            <person name="Jogler M."/>
            <person name="Boedeker C."/>
            <person name="Pinto D."/>
            <person name="Vollmers J."/>
            <person name="Rivas-Marin E."/>
            <person name="Kohn T."/>
            <person name="Peeters S.H."/>
            <person name="Heuer A."/>
            <person name="Rast P."/>
            <person name="Oberbeckmann S."/>
            <person name="Bunk B."/>
            <person name="Jeske O."/>
            <person name="Meyerdierks A."/>
            <person name="Storesund J.E."/>
            <person name="Kallscheuer N."/>
            <person name="Luecker S."/>
            <person name="Lage O.M."/>
            <person name="Pohl T."/>
            <person name="Merkel B.J."/>
            <person name="Hornburger P."/>
            <person name="Mueller R.-W."/>
            <person name="Bruemmer F."/>
            <person name="Labrenz M."/>
            <person name="Spormann A.M."/>
            <person name="Op den Camp H."/>
            <person name="Overmann J."/>
            <person name="Amann R."/>
            <person name="Jetten M.S.M."/>
            <person name="Mascher T."/>
            <person name="Medema M.H."/>
            <person name="Devos D.P."/>
            <person name="Kaster A.-K."/>
            <person name="Ovreas L."/>
            <person name="Rohde M."/>
            <person name="Galperin M.Y."/>
            <person name="Jogler C."/>
        </authorList>
    </citation>
    <scope>NUCLEOTIDE SEQUENCE [LARGE SCALE GENOMIC DNA]</scope>
    <source>
        <strain evidence="2 3">K23_9</strain>
    </source>
</reference>
<dbReference type="Proteomes" id="UP000319817">
    <property type="component" value="Chromosome"/>
</dbReference>
<keyword evidence="1" id="KW-0732">Signal</keyword>